<dbReference type="AlphaFoldDB" id="A0A917FN52"/>
<evidence type="ECO:0000259" key="2">
    <source>
        <dbReference type="SMART" id="SM00460"/>
    </source>
</evidence>
<evidence type="ECO:0000313" key="4">
    <source>
        <dbReference type="Proteomes" id="UP000632858"/>
    </source>
</evidence>
<dbReference type="InterPro" id="IPR038765">
    <property type="entry name" value="Papain-like_cys_pep_sf"/>
</dbReference>
<dbReference type="InterPro" id="IPR052901">
    <property type="entry name" value="Bact_TGase-like"/>
</dbReference>
<protein>
    <submittedName>
        <fullName evidence="3">Membrane protein</fullName>
    </submittedName>
</protein>
<organism evidence="3 4">
    <name type="scientific">Arenimonas maotaiensis</name>
    <dbReference type="NCBI Taxonomy" id="1446479"/>
    <lineage>
        <taxon>Bacteria</taxon>
        <taxon>Pseudomonadati</taxon>
        <taxon>Pseudomonadota</taxon>
        <taxon>Gammaproteobacteria</taxon>
        <taxon>Lysobacterales</taxon>
        <taxon>Lysobacteraceae</taxon>
        <taxon>Arenimonas</taxon>
    </lineage>
</organism>
<feature type="transmembrane region" description="Helical" evidence="1">
    <location>
        <begin position="52"/>
        <end position="70"/>
    </location>
</feature>
<dbReference type="PANTHER" id="PTHR42736">
    <property type="entry name" value="PROTEIN-GLUTAMINE GAMMA-GLUTAMYLTRANSFERASE"/>
    <property type="match status" value="1"/>
</dbReference>
<dbReference type="SUPFAM" id="SSF54001">
    <property type="entry name" value="Cysteine proteinases"/>
    <property type="match status" value="1"/>
</dbReference>
<keyword evidence="1" id="KW-1133">Transmembrane helix</keyword>
<reference evidence="3" key="1">
    <citation type="journal article" date="2014" name="Int. J. Syst. Evol. Microbiol.">
        <title>Complete genome sequence of Corynebacterium casei LMG S-19264T (=DSM 44701T), isolated from a smear-ripened cheese.</title>
        <authorList>
            <consortium name="US DOE Joint Genome Institute (JGI-PGF)"/>
            <person name="Walter F."/>
            <person name="Albersmeier A."/>
            <person name="Kalinowski J."/>
            <person name="Ruckert C."/>
        </authorList>
    </citation>
    <scope>NUCLEOTIDE SEQUENCE</scope>
    <source>
        <strain evidence="3">CGMCC 1.12726</strain>
    </source>
</reference>
<gene>
    <name evidence="3" type="ORF">GCM10010960_12820</name>
</gene>
<feature type="transmembrane region" description="Helical" evidence="1">
    <location>
        <begin position="158"/>
        <end position="176"/>
    </location>
</feature>
<feature type="transmembrane region" description="Helical" evidence="1">
    <location>
        <begin position="27"/>
        <end position="45"/>
    </location>
</feature>
<proteinExistence type="predicted"/>
<dbReference type="SMART" id="SM00460">
    <property type="entry name" value="TGc"/>
    <property type="match status" value="1"/>
</dbReference>
<keyword evidence="4" id="KW-1185">Reference proteome</keyword>
<accession>A0A917FN52</accession>
<keyword evidence="1" id="KW-0812">Transmembrane</keyword>
<comment type="caution">
    <text evidence="3">The sequence shown here is derived from an EMBL/GenBank/DDBJ whole genome shotgun (WGS) entry which is preliminary data.</text>
</comment>
<keyword evidence="1" id="KW-0472">Membrane</keyword>
<evidence type="ECO:0000256" key="1">
    <source>
        <dbReference type="SAM" id="Phobius"/>
    </source>
</evidence>
<dbReference type="Gene3D" id="3.10.620.30">
    <property type="match status" value="1"/>
</dbReference>
<feature type="transmembrane region" description="Helical" evidence="1">
    <location>
        <begin position="120"/>
        <end position="138"/>
    </location>
</feature>
<dbReference type="InterPro" id="IPR021878">
    <property type="entry name" value="TgpA_N"/>
</dbReference>
<evidence type="ECO:0000313" key="3">
    <source>
        <dbReference type="EMBL" id="GGF92342.1"/>
    </source>
</evidence>
<dbReference type="Pfam" id="PF11992">
    <property type="entry name" value="TgpA_N"/>
    <property type="match status" value="1"/>
</dbReference>
<sequence length="645" mass="71800">MDKPDTALRRLTAVCAALSALPLLPQLPPLLSVLVLLLCLAGYLLPKPHRLVLLLVLPVSLAMVLLAYHGRFGRDTAAGMLALMMALKCLETTGLRDLRALLGFALFLPFAALLNDQGPLTLMLALLGMLTWLFALQITSTGSLDWPRGRWRQLASGIGRQVLMALPLAAALFWLFPRIATPLWGLPGLSDTGAGLGDSMRPGQWLDTLADDRIAFRVNFDGPAPPPEQRYWRGPVLWDFDGLEWRRTRQDSAPAPALDGNAQAAGGISYSVSLEPTEKRYLPVLDWPAAAPDGYSLSADNGAWSDKPIQRLTQYRARALPSSPDGKRLDAASRQRALAFPRGFNPRTQALARQWRAEADDERAYIERVLAWIRRDFAYTLDTPEPGINGVDEFLFGYRRGFCQHFSSSFALMMRAAGIPSRVVTGYAGGYRNPYGGYWLLYRRDAHAWNEVWLEGEGWVRVDPTAAVAPENVLDTLTTAAGEQPTGGRDALSPLLDVGDFLRTRWNDWMVGFNAARQMQLFRAMGLAEVQRWQMLLVLMTLAALLSYALFLLARRVPEPSDPLEKAWRRLLARLQRIGLGKRRHETAPDYAARLTGRAAWSPALTDAARRYTALRYGQTPVDARDVRALADNLRALARRIRRAR</sequence>
<dbReference type="EMBL" id="BMFO01000002">
    <property type="protein sequence ID" value="GGF92342.1"/>
    <property type="molecule type" value="Genomic_DNA"/>
</dbReference>
<dbReference type="Proteomes" id="UP000632858">
    <property type="component" value="Unassembled WGS sequence"/>
</dbReference>
<reference evidence="3" key="2">
    <citation type="submission" date="2020-09" db="EMBL/GenBank/DDBJ databases">
        <authorList>
            <person name="Sun Q."/>
            <person name="Zhou Y."/>
        </authorList>
    </citation>
    <scope>NUCLEOTIDE SEQUENCE</scope>
    <source>
        <strain evidence="3">CGMCC 1.12726</strain>
    </source>
</reference>
<dbReference type="InterPro" id="IPR002931">
    <property type="entry name" value="Transglutaminase-like"/>
</dbReference>
<dbReference type="PANTHER" id="PTHR42736:SF1">
    <property type="entry name" value="PROTEIN-GLUTAMINE GAMMA-GLUTAMYLTRANSFERASE"/>
    <property type="match status" value="1"/>
</dbReference>
<dbReference type="InterPro" id="IPR025403">
    <property type="entry name" value="TgpA-like_C"/>
</dbReference>
<dbReference type="Pfam" id="PF01841">
    <property type="entry name" value="Transglut_core"/>
    <property type="match status" value="1"/>
</dbReference>
<dbReference type="RefSeq" id="WP_188448983.1">
    <property type="nucleotide sequence ID" value="NZ_BMFO01000002.1"/>
</dbReference>
<name>A0A917FN52_9GAMM</name>
<feature type="transmembrane region" description="Helical" evidence="1">
    <location>
        <begin position="533"/>
        <end position="554"/>
    </location>
</feature>
<dbReference type="Pfam" id="PF13559">
    <property type="entry name" value="DUF4129"/>
    <property type="match status" value="1"/>
</dbReference>
<feature type="domain" description="Transglutaminase-like" evidence="2">
    <location>
        <begin position="395"/>
        <end position="466"/>
    </location>
</feature>